<dbReference type="PANTHER" id="PTHR43610">
    <property type="entry name" value="BLL6696 PROTEIN"/>
    <property type="match status" value="1"/>
</dbReference>
<keyword evidence="3" id="KW-1185">Reference proteome</keyword>
<gene>
    <name evidence="2" type="ORF">JV46_10290</name>
</gene>
<dbReference type="EMBL" id="JRAA01000002">
    <property type="protein sequence ID" value="KHF25227.1"/>
    <property type="molecule type" value="Genomic_DNA"/>
</dbReference>
<accession>A0A0B0H992</accession>
<comment type="caution">
    <text evidence="2">The sequence shown here is derived from an EMBL/GenBank/DDBJ whole genome shotgun (WGS) entry which is preliminary data.</text>
</comment>
<dbReference type="Proteomes" id="UP000030856">
    <property type="component" value="Unassembled WGS sequence"/>
</dbReference>
<evidence type="ECO:0000313" key="3">
    <source>
        <dbReference type="Proteomes" id="UP000030856"/>
    </source>
</evidence>
<feature type="domain" description="N-acetyltransferase" evidence="1">
    <location>
        <begin position="48"/>
        <end position="190"/>
    </location>
</feature>
<dbReference type="InterPro" id="IPR000182">
    <property type="entry name" value="GNAT_dom"/>
</dbReference>
<protein>
    <submittedName>
        <fullName evidence="2">Acetyltransferase</fullName>
    </submittedName>
</protein>
<dbReference type="SUPFAM" id="SSF55729">
    <property type="entry name" value="Acyl-CoA N-acyltransferases (Nat)"/>
    <property type="match status" value="1"/>
</dbReference>
<dbReference type="PANTHER" id="PTHR43610:SF1">
    <property type="entry name" value="N-ACETYLTRANSFERASE DOMAIN-CONTAINING PROTEIN"/>
    <property type="match status" value="1"/>
</dbReference>
<dbReference type="AlphaFoldDB" id="A0A0B0H992"/>
<dbReference type="PROSITE" id="PS51186">
    <property type="entry name" value="GNAT"/>
    <property type="match status" value="1"/>
</dbReference>
<evidence type="ECO:0000313" key="2">
    <source>
        <dbReference type="EMBL" id="KHF25227.1"/>
    </source>
</evidence>
<dbReference type="eggNOG" id="COG1670">
    <property type="taxonomic scope" value="Bacteria"/>
</dbReference>
<keyword evidence="2" id="KW-0808">Transferase</keyword>
<reference evidence="2 3" key="1">
    <citation type="journal article" date="2014" name="BMC Genomics">
        <title>The genome of the intracellular bacterium of the coastal bivalve, Solemya velum: a blueprint for thriving in and out of symbiosis.</title>
        <authorList>
            <person name="Dmytrenko O."/>
            <person name="Russell S.L."/>
            <person name="Loo W.T."/>
            <person name="Fontanez K.M."/>
            <person name="Liao L."/>
            <person name="Roeselers G."/>
            <person name="Sharma R."/>
            <person name="Stewart F.J."/>
            <person name="Newton I.L."/>
            <person name="Woyke T."/>
            <person name="Wu D."/>
            <person name="Lang J.M."/>
            <person name="Eisen J.A."/>
            <person name="Cavanaugh C.M."/>
        </authorList>
    </citation>
    <scope>NUCLEOTIDE SEQUENCE [LARGE SCALE GENOMIC DNA]</scope>
    <source>
        <strain evidence="2 3">WH</strain>
    </source>
</reference>
<dbReference type="Pfam" id="PF13302">
    <property type="entry name" value="Acetyltransf_3"/>
    <property type="match status" value="1"/>
</dbReference>
<dbReference type="CDD" id="cd04301">
    <property type="entry name" value="NAT_SF"/>
    <property type="match status" value="1"/>
</dbReference>
<dbReference type="InterPro" id="IPR016181">
    <property type="entry name" value="Acyl_CoA_acyltransferase"/>
</dbReference>
<proteinExistence type="predicted"/>
<sequence length="214" mass="24385">MGSSTITITLVVSLHIVMNKLPLNPITLHGKISVLQPMESCHHDVLFSAIRNPEMQRYLLLPLDEERTYTEWFDNALSEMNQGESLAFVIRDIGEGNIVGCTRLMNYNTIHSSVEIGWTMIALECWRKGYSRESKLLLLSHAFEQLQIMRVQITTDINNSANMQLLESLGAHLDGILRKERRLPNGTFRDSAYFSVLAEEWPSIKINNSDCFTV</sequence>
<organism evidence="2 3">
    <name type="scientific">Solemya velum gill symbiont</name>
    <dbReference type="NCBI Taxonomy" id="2340"/>
    <lineage>
        <taxon>Bacteria</taxon>
        <taxon>Pseudomonadati</taxon>
        <taxon>Pseudomonadota</taxon>
        <taxon>Gammaproteobacteria</taxon>
        <taxon>sulfur-oxidizing symbionts</taxon>
    </lineage>
</organism>
<dbReference type="GO" id="GO:0016747">
    <property type="term" value="F:acyltransferase activity, transferring groups other than amino-acyl groups"/>
    <property type="evidence" value="ECO:0007669"/>
    <property type="project" value="InterPro"/>
</dbReference>
<name>A0A0B0H992_SOVGS</name>
<dbReference type="Gene3D" id="3.40.630.30">
    <property type="match status" value="1"/>
</dbReference>
<dbReference type="STRING" id="2340.JV46_10290"/>
<evidence type="ECO:0000259" key="1">
    <source>
        <dbReference type="PROSITE" id="PS51186"/>
    </source>
</evidence>